<proteinExistence type="predicted"/>
<gene>
    <name evidence="1" type="ORF">PXEA_LOCUS19520</name>
</gene>
<evidence type="ECO:0000313" key="1">
    <source>
        <dbReference type="EMBL" id="VEL26080.1"/>
    </source>
</evidence>
<name>A0A448X2G2_9PLAT</name>
<feature type="non-terminal residue" evidence="1">
    <location>
        <position position="435"/>
    </location>
</feature>
<keyword evidence="2" id="KW-1185">Reference proteome</keyword>
<evidence type="ECO:0000313" key="2">
    <source>
        <dbReference type="Proteomes" id="UP000784294"/>
    </source>
</evidence>
<accession>A0A448X2G2</accession>
<dbReference type="EMBL" id="CAAALY010077962">
    <property type="protein sequence ID" value="VEL26080.1"/>
    <property type="molecule type" value="Genomic_DNA"/>
</dbReference>
<reference evidence="1" key="1">
    <citation type="submission" date="2018-11" db="EMBL/GenBank/DDBJ databases">
        <authorList>
            <consortium name="Pathogen Informatics"/>
        </authorList>
    </citation>
    <scope>NUCLEOTIDE SEQUENCE</scope>
</reference>
<sequence>MYLLKHEVVESPATLELEHKLPISATEHITLEQLGTKSKTFQILEPDRVFESEATKVGVISGSYVPLEELETIPLDARREDINFFAQRSNIFRYKLSSCGEHAVPDEAARPLSSGLIGQKFEEDSIRCFPHDSSSHFSHENEVLSHIIEHESGSSRSIPELEATGHLQLPVTQSLEMSIIEVHNENMGTHASGQQEYESNGLHLGLIGDATCRLEHIKAQTEEACIDNFEYSMSKSEQGLFIGMHVGLTHSERLPIETIRPVLSPFPDEMSILDSHICESYLDQEEGENQSFGGLSDADNTVVAYDELGRPAVMAFLPPSPAEYTRETHLTDDYENISCAAVTVPVDMDHDNTTGVYESPIVVEAPSCLVPACGSENFAYGFDLVSSDNHISLLPPLDSKDSIIDHKVGLTSNNKQDSSPLALSVGLVAYGSPEE</sequence>
<comment type="caution">
    <text evidence="1">The sequence shown here is derived from an EMBL/GenBank/DDBJ whole genome shotgun (WGS) entry which is preliminary data.</text>
</comment>
<protein>
    <submittedName>
        <fullName evidence="1">Uncharacterized protein</fullName>
    </submittedName>
</protein>
<organism evidence="1 2">
    <name type="scientific">Protopolystoma xenopodis</name>
    <dbReference type="NCBI Taxonomy" id="117903"/>
    <lineage>
        <taxon>Eukaryota</taxon>
        <taxon>Metazoa</taxon>
        <taxon>Spiralia</taxon>
        <taxon>Lophotrochozoa</taxon>
        <taxon>Platyhelminthes</taxon>
        <taxon>Monogenea</taxon>
        <taxon>Polyopisthocotylea</taxon>
        <taxon>Polystomatidea</taxon>
        <taxon>Polystomatidae</taxon>
        <taxon>Protopolystoma</taxon>
    </lineage>
</organism>
<dbReference type="AlphaFoldDB" id="A0A448X2G2"/>
<dbReference type="Proteomes" id="UP000784294">
    <property type="component" value="Unassembled WGS sequence"/>
</dbReference>